<protein>
    <recommendedName>
        <fullName evidence="7">Large ribosomal subunit protein uL3m</fullName>
    </recommendedName>
</protein>
<sequence>MSHHCHDEHAHSHSHGGDDHHDHDHSDDIAPALQFSLYQHIHFDQVTALNEADHGAARAVVRKTWAERLRTEPELASDVDEQLLVNVPFTGQVKLHSILLRTSDSDSAPKTMRVIINRDDVDFGVAEETSGTQEFELSRTGEVQELAVRRARFNAVRRLTLFFPDNFGDGEEDVTRISYLGFKGEWMQLGRAPTNILYEAAANPGDHKIKGTSVNQMGSGIGGRGPGAPSHCWRLLALRPSPATATTTPTTTAAAAAAVTTRNPLLLPTTQTRTVKTGWSTLPARAKPHRFNQITSGLPAPTAGPAAALKRKERTTPMRAGVLAVKKGMTVFMGRTGARIACTVLQLDRVQTVLNKTRDRHGYWAVQVGMGERHASNVGAPLLGYYEAKGIAPKAELAEFRVRDESGLLPVGVQLMPDWFHVGQRVDVRGNSRGKGFAGGMKRHGFSGQEASHGNSKNHRTIGSAGPSQGSGSRVLPGKKMPGRMGGERVTVQNLPVLIADNELGILVVKGCVAGPKGSVIQVQDACKKDPPPQTWIDKAKKTLEERFPDAEAHLQAARERHLELKAARREKRIEEMMAEGRGGNTLYLFVHFLNPLVAAAAGSSSTKSTTSASPAPVIARNGSPSSNKSITTPSSVSKLHSVVSNMPRGEGRELVNLMTPPARVPLTRKVMSMRPCSWFISPEIQGICCAK</sequence>
<dbReference type="PANTHER" id="PTHR11229:SF8">
    <property type="entry name" value="LARGE RIBOSOMAL SUBUNIT PROTEIN UL3M"/>
    <property type="match status" value="1"/>
</dbReference>
<evidence type="ECO:0000256" key="7">
    <source>
        <dbReference type="ARBA" id="ARBA00035209"/>
    </source>
</evidence>
<keyword evidence="5" id="KW-0496">Mitochondrion</keyword>
<dbReference type="InterPro" id="IPR037047">
    <property type="entry name" value="PITH_dom_sf"/>
</dbReference>
<reference evidence="12" key="2">
    <citation type="submission" date="2023-06" db="EMBL/GenBank/DDBJ databases">
        <authorList>
            <consortium name="Lawrence Berkeley National Laboratory"/>
            <person name="Haridas S."/>
            <person name="Hensen N."/>
            <person name="Bonometti L."/>
            <person name="Westerberg I."/>
            <person name="Brannstrom I.O."/>
            <person name="Guillou S."/>
            <person name="Cros-Aarteil S."/>
            <person name="Calhoun S."/>
            <person name="Kuo A."/>
            <person name="Mondo S."/>
            <person name="Pangilinan J."/>
            <person name="Riley R."/>
            <person name="Labutti K."/>
            <person name="Andreopoulos B."/>
            <person name="Lipzen A."/>
            <person name="Chen C."/>
            <person name="Yanf M."/>
            <person name="Daum C."/>
            <person name="Ng V."/>
            <person name="Clum A."/>
            <person name="Steindorff A."/>
            <person name="Ohm R."/>
            <person name="Martin F."/>
            <person name="Silar P."/>
            <person name="Natvig D."/>
            <person name="Lalanne C."/>
            <person name="Gautier V."/>
            <person name="Ament-Velasquez S.L."/>
            <person name="Kruys A."/>
            <person name="Hutchinson M.I."/>
            <person name="Powell A.J."/>
            <person name="Barry K."/>
            <person name="Miller A.N."/>
            <person name="Grigoriev I.V."/>
            <person name="Debuchy R."/>
            <person name="Gladieux P."/>
            <person name="Thoren M.H."/>
            <person name="Johannesson H."/>
        </authorList>
    </citation>
    <scope>NUCLEOTIDE SEQUENCE</scope>
    <source>
        <strain evidence="12">CBS 168.71</strain>
    </source>
</reference>
<dbReference type="Pfam" id="PF00297">
    <property type="entry name" value="Ribosomal_L3"/>
    <property type="match status" value="1"/>
</dbReference>
<evidence type="ECO:0000313" key="12">
    <source>
        <dbReference type="EMBL" id="KAK3297693.1"/>
    </source>
</evidence>
<dbReference type="Gene3D" id="3.30.160.810">
    <property type="match status" value="1"/>
</dbReference>
<comment type="subcellular location">
    <subcellularLocation>
        <location evidence="1">Mitochondrion</location>
    </subcellularLocation>
</comment>
<dbReference type="AlphaFoldDB" id="A0AAE0LU75"/>
<feature type="domain" description="PITH" evidence="11">
    <location>
        <begin position="26"/>
        <end position="202"/>
    </location>
</feature>
<evidence type="ECO:0000256" key="4">
    <source>
        <dbReference type="ARBA" id="ARBA00022980"/>
    </source>
</evidence>
<keyword evidence="3" id="KW-0809">Transit peptide</keyword>
<dbReference type="Pfam" id="PF06201">
    <property type="entry name" value="PITH"/>
    <property type="match status" value="1"/>
</dbReference>
<dbReference type="GO" id="GO:0005762">
    <property type="term" value="C:mitochondrial large ribosomal subunit"/>
    <property type="evidence" value="ECO:0007669"/>
    <property type="project" value="TreeGrafter"/>
</dbReference>
<dbReference type="NCBIfam" id="TIGR03625">
    <property type="entry name" value="L3_bact"/>
    <property type="match status" value="1"/>
</dbReference>
<dbReference type="InterPro" id="IPR019926">
    <property type="entry name" value="Ribosomal_uL3_CS"/>
</dbReference>
<keyword evidence="9" id="KW-0175">Coiled coil</keyword>
<dbReference type="FunFam" id="2.40.30.10:FF:000004">
    <property type="entry name" value="50S ribosomal protein L3"/>
    <property type="match status" value="1"/>
</dbReference>
<feature type="compositionally biased region" description="Polar residues" evidence="10">
    <location>
        <begin position="623"/>
        <end position="636"/>
    </location>
</feature>
<comment type="caution">
    <text evidence="12">The sequence shown here is derived from an EMBL/GenBank/DDBJ whole genome shotgun (WGS) entry which is preliminary data.</text>
</comment>
<feature type="region of interest" description="Disordered" evidence="10">
    <location>
        <begin position="1"/>
        <end position="27"/>
    </location>
</feature>
<dbReference type="PROSITE" id="PS51532">
    <property type="entry name" value="PITH"/>
    <property type="match status" value="1"/>
</dbReference>
<accession>A0AAE0LU75</accession>
<organism evidence="12 13">
    <name type="scientific">Chaetomium fimeti</name>
    <dbReference type="NCBI Taxonomy" id="1854472"/>
    <lineage>
        <taxon>Eukaryota</taxon>
        <taxon>Fungi</taxon>
        <taxon>Dikarya</taxon>
        <taxon>Ascomycota</taxon>
        <taxon>Pezizomycotina</taxon>
        <taxon>Sordariomycetes</taxon>
        <taxon>Sordariomycetidae</taxon>
        <taxon>Sordariales</taxon>
        <taxon>Chaetomiaceae</taxon>
        <taxon>Chaetomium</taxon>
    </lineage>
</organism>
<evidence type="ECO:0000256" key="10">
    <source>
        <dbReference type="SAM" id="MobiDB-lite"/>
    </source>
</evidence>
<evidence type="ECO:0000256" key="5">
    <source>
        <dbReference type="ARBA" id="ARBA00023128"/>
    </source>
</evidence>
<evidence type="ECO:0000256" key="2">
    <source>
        <dbReference type="ARBA" id="ARBA00006540"/>
    </source>
</evidence>
<evidence type="ECO:0000259" key="11">
    <source>
        <dbReference type="PROSITE" id="PS51532"/>
    </source>
</evidence>
<keyword evidence="13" id="KW-1185">Reference proteome</keyword>
<gene>
    <name evidence="12" type="ORF">B0H64DRAFT_416648</name>
</gene>
<dbReference type="SUPFAM" id="SSF49785">
    <property type="entry name" value="Galactose-binding domain-like"/>
    <property type="match status" value="1"/>
</dbReference>
<dbReference type="GO" id="GO:0003735">
    <property type="term" value="F:structural constituent of ribosome"/>
    <property type="evidence" value="ECO:0007669"/>
    <property type="project" value="InterPro"/>
</dbReference>
<feature type="compositionally biased region" description="Low complexity" evidence="10">
    <location>
        <begin position="605"/>
        <end position="616"/>
    </location>
</feature>
<evidence type="ECO:0000256" key="1">
    <source>
        <dbReference type="ARBA" id="ARBA00004173"/>
    </source>
</evidence>
<evidence type="ECO:0000313" key="13">
    <source>
        <dbReference type="Proteomes" id="UP001278766"/>
    </source>
</evidence>
<feature type="region of interest" description="Disordered" evidence="10">
    <location>
        <begin position="605"/>
        <end position="636"/>
    </location>
</feature>
<dbReference type="Gene3D" id="2.60.120.470">
    <property type="entry name" value="PITH domain"/>
    <property type="match status" value="1"/>
</dbReference>
<dbReference type="SUPFAM" id="SSF50447">
    <property type="entry name" value="Translation proteins"/>
    <property type="match status" value="1"/>
</dbReference>
<dbReference type="EMBL" id="JAUEPN010000003">
    <property type="protein sequence ID" value="KAK3297693.1"/>
    <property type="molecule type" value="Genomic_DNA"/>
</dbReference>
<dbReference type="InterPro" id="IPR000597">
    <property type="entry name" value="Ribosomal_uL3"/>
</dbReference>
<keyword evidence="6 8" id="KW-0687">Ribonucleoprotein</keyword>
<evidence type="ECO:0000256" key="6">
    <source>
        <dbReference type="ARBA" id="ARBA00023274"/>
    </source>
</evidence>
<comment type="similarity">
    <text evidence="2 8">Belongs to the universal ribosomal protein uL3 family.</text>
</comment>
<feature type="compositionally biased region" description="Low complexity" evidence="10">
    <location>
        <begin position="297"/>
        <end position="308"/>
    </location>
</feature>
<feature type="region of interest" description="Disordered" evidence="10">
    <location>
        <begin position="292"/>
        <end position="313"/>
    </location>
</feature>
<dbReference type="InterPro" id="IPR019927">
    <property type="entry name" value="Ribosomal_uL3_bac/org-type"/>
</dbReference>
<evidence type="ECO:0000256" key="8">
    <source>
        <dbReference type="RuleBase" id="RU003905"/>
    </source>
</evidence>
<evidence type="ECO:0000256" key="9">
    <source>
        <dbReference type="SAM" id="Coils"/>
    </source>
</evidence>
<keyword evidence="4 8" id="KW-0689">Ribosomal protein</keyword>
<dbReference type="InterPro" id="IPR010400">
    <property type="entry name" value="PITH_dom"/>
</dbReference>
<name>A0AAE0LU75_9PEZI</name>
<dbReference type="GeneID" id="87842130"/>
<reference evidence="12" key="1">
    <citation type="journal article" date="2023" name="Mol. Phylogenet. Evol.">
        <title>Genome-scale phylogeny and comparative genomics of the fungal order Sordariales.</title>
        <authorList>
            <person name="Hensen N."/>
            <person name="Bonometti L."/>
            <person name="Westerberg I."/>
            <person name="Brannstrom I.O."/>
            <person name="Guillou S."/>
            <person name="Cros-Aarteil S."/>
            <person name="Calhoun S."/>
            <person name="Haridas S."/>
            <person name="Kuo A."/>
            <person name="Mondo S."/>
            <person name="Pangilinan J."/>
            <person name="Riley R."/>
            <person name="LaButti K."/>
            <person name="Andreopoulos B."/>
            <person name="Lipzen A."/>
            <person name="Chen C."/>
            <person name="Yan M."/>
            <person name="Daum C."/>
            <person name="Ng V."/>
            <person name="Clum A."/>
            <person name="Steindorff A."/>
            <person name="Ohm R.A."/>
            <person name="Martin F."/>
            <person name="Silar P."/>
            <person name="Natvig D.O."/>
            <person name="Lalanne C."/>
            <person name="Gautier V."/>
            <person name="Ament-Velasquez S.L."/>
            <person name="Kruys A."/>
            <person name="Hutchinson M.I."/>
            <person name="Powell A.J."/>
            <person name="Barry K."/>
            <person name="Miller A.N."/>
            <person name="Grigoriev I.V."/>
            <person name="Debuchy R."/>
            <person name="Gladieux P."/>
            <person name="Hiltunen Thoren M."/>
            <person name="Johannesson H."/>
        </authorList>
    </citation>
    <scope>NUCLEOTIDE SEQUENCE</scope>
    <source>
        <strain evidence="12">CBS 168.71</strain>
    </source>
</reference>
<feature type="region of interest" description="Disordered" evidence="10">
    <location>
        <begin position="438"/>
        <end position="485"/>
    </location>
</feature>
<dbReference type="Gene3D" id="2.40.30.10">
    <property type="entry name" value="Translation factors"/>
    <property type="match status" value="1"/>
</dbReference>
<dbReference type="GO" id="GO:0006412">
    <property type="term" value="P:translation"/>
    <property type="evidence" value="ECO:0007669"/>
    <property type="project" value="InterPro"/>
</dbReference>
<dbReference type="InterPro" id="IPR009000">
    <property type="entry name" value="Transl_B-barrel_sf"/>
</dbReference>
<dbReference type="InterPro" id="IPR008979">
    <property type="entry name" value="Galactose-bd-like_sf"/>
</dbReference>
<feature type="coiled-coil region" evidence="9">
    <location>
        <begin position="541"/>
        <end position="575"/>
    </location>
</feature>
<evidence type="ECO:0000256" key="3">
    <source>
        <dbReference type="ARBA" id="ARBA00022946"/>
    </source>
</evidence>
<dbReference type="RefSeq" id="XP_062661207.1">
    <property type="nucleotide sequence ID" value="XM_062805182.1"/>
</dbReference>
<dbReference type="PROSITE" id="PS00474">
    <property type="entry name" value="RIBOSOMAL_L3"/>
    <property type="match status" value="1"/>
</dbReference>
<proteinExistence type="inferred from homology"/>
<dbReference type="PANTHER" id="PTHR11229">
    <property type="entry name" value="50S RIBOSOMAL PROTEIN L3"/>
    <property type="match status" value="1"/>
</dbReference>
<dbReference type="Proteomes" id="UP001278766">
    <property type="component" value="Unassembled WGS sequence"/>
</dbReference>